<evidence type="ECO:0000256" key="1">
    <source>
        <dbReference type="SAM" id="MobiDB-lite"/>
    </source>
</evidence>
<protein>
    <submittedName>
        <fullName evidence="2">Uncharacterized protein</fullName>
    </submittedName>
</protein>
<feature type="compositionally biased region" description="Basic and acidic residues" evidence="1">
    <location>
        <begin position="82"/>
        <end position="94"/>
    </location>
</feature>
<accession>A0A9D5BU27</accession>
<evidence type="ECO:0000313" key="2">
    <source>
        <dbReference type="EMBL" id="KAJ0960817.1"/>
    </source>
</evidence>
<feature type="region of interest" description="Disordered" evidence="1">
    <location>
        <begin position="68"/>
        <end position="106"/>
    </location>
</feature>
<gene>
    <name evidence="2" type="ORF">J5N97_001266</name>
</gene>
<sequence length="138" mass="14847">MATSIASSPTPLASIIVQEASITKGRFEYIQWHLGRLLAHVREMPTTDEGASNLDPSTLLDATLDIIPPRPAARGRPRKFKGHAENKLHDDVRDTTTANGVASNLEPQSSLDLAVDAYPEKLITTGRPGTSDGSVEMT</sequence>
<organism evidence="2 3">
    <name type="scientific">Dioscorea zingiberensis</name>
    <dbReference type="NCBI Taxonomy" id="325984"/>
    <lineage>
        <taxon>Eukaryota</taxon>
        <taxon>Viridiplantae</taxon>
        <taxon>Streptophyta</taxon>
        <taxon>Embryophyta</taxon>
        <taxon>Tracheophyta</taxon>
        <taxon>Spermatophyta</taxon>
        <taxon>Magnoliopsida</taxon>
        <taxon>Liliopsida</taxon>
        <taxon>Dioscoreales</taxon>
        <taxon>Dioscoreaceae</taxon>
        <taxon>Dioscorea</taxon>
    </lineage>
</organism>
<reference evidence="2 3" key="1">
    <citation type="journal article" date="2022" name="Hortic Res">
        <title>The genome of Dioscorea zingiberensis sheds light on the biosynthesis, origin and evolution of the medicinally important diosgenin saponins.</title>
        <authorList>
            <person name="Li Y."/>
            <person name="Tan C."/>
            <person name="Li Z."/>
            <person name="Guo J."/>
            <person name="Li S."/>
            <person name="Chen X."/>
            <person name="Wang C."/>
            <person name="Dai X."/>
            <person name="Yang H."/>
            <person name="Song W."/>
            <person name="Hou L."/>
            <person name="Xu J."/>
            <person name="Tong Z."/>
            <person name="Xu A."/>
            <person name="Yuan X."/>
            <person name="Wang W."/>
            <person name="Yang Q."/>
            <person name="Chen L."/>
            <person name="Sun Z."/>
            <person name="Wang K."/>
            <person name="Pan B."/>
            <person name="Chen J."/>
            <person name="Bao Y."/>
            <person name="Liu F."/>
            <person name="Qi X."/>
            <person name="Gang D.R."/>
            <person name="Wen J."/>
            <person name="Li J."/>
        </authorList>
    </citation>
    <scope>NUCLEOTIDE SEQUENCE [LARGE SCALE GENOMIC DNA]</scope>
    <source>
        <strain evidence="2">Dzin_1.0</strain>
    </source>
</reference>
<name>A0A9D5BU27_9LILI</name>
<proteinExistence type="predicted"/>
<feature type="compositionally biased region" description="Polar residues" evidence="1">
    <location>
        <begin position="95"/>
        <end position="106"/>
    </location>
</feature>
<dbReference type="AlphaFoldDB" id="A0A9D5BU27"/>
<dbReference type="EMBL" id="JAGGNH010000057">
    <property type="protein sequence ID" value="KAJ0960817.1"/>
    <property type="molecule type" value="Genomic_DNA"/>
</dbReference>
<evidence type="ECO:0000313" key="3">
    <source>
        <dbReference type="Proteomes" id="UP001085076"/>
    </source>
</evidence>
<dbReference type="Proteomes" id="UP001085076">
    <property type="component" value="Unassembled WGS sequence"/>
</dbReference>
<comment type="caution">
    <text evidence="2">The sequence shown here is derived from an EMBL/GenBank/DDBJ whole genome shotgun (WGS) entry which is preliminary data.</text>
</comment>
<keyword evidence="3" id="KW-1185">Reference proteome</keyword>